<evidence type="ECO:0000256" key="4">
    <source>
        <dbReference type="ARBA" id="ARBA00022598"/>
    </source>
</evidence>
<dbReference type="InterPro" id="IPR010978">
    <property type="entry name" value="tRNA-bd_arm"/>
</dbReference>
<gene>
    <name evidence="12" type="primary">valS</name>
    <name evidence="16" type="ORF">CGL56_01905</name>
</gene>
<dbReference type="FunFam" id="3.40.50.620:FF:000032">
    <property type="entry name" value="Valine--tRNA ligase"/>
    <property type="match status" value="1"/>
</dbReference>
<comment type="function">
    <text evidence="12">Catalyzes the attachment of valine to tRNA(Val). As ValRS can inadvertently accommodate and process structurally similar amino acids such as threonine, to avoid such errors, it has a 'posttransfer' editing activity that hydrolyzes mischarged Thr-tRNA(Val) in a tRNA-dependent manner.</text>
</comment>
<keyword evidence="4 12" id="KW-0436">Ligase</keyword>
<dbReference type="PROSITE" id="PS00178">
    <property type="entry name" value="AA_TRNA_LIGASE_I"/>
    <property type="match status" value="1"/>
</dbReference>
<dbReference type="NCBIfam" id="NF004349">
    <property type="entry name" value="PRK05729.1"/>
    <property type="match status" value="1"/>
</dbReference>
<evidence type="ECO:0000313" key="16">
    <source>
        <dbReference type="EMBL" id="PHK99822.1"/>
    </source>
</evidence>
<dbReference type="Proteomes" id="UP000226437">
    <property type="component" value="Unassembled WGS sequence"/>
</dbReference>
<dbReference type="CDD" id="cd07962">
    <property type="entry name" value="Anticodon_Ia_Val"/>
    <property type="match status" value="1"/>
</dbReference>
<feature type="domain" description="Valyl-tRNA synthetase tRNA-binding arm" evidence="15">
    <location>
        <begin position="835"/>
        <end position="895"/>
    </location>
</feature>
<comment type="domain">
    <text evidence="12">The C-terminal coiled-coil domain is crucial for aminoacylation activity.</text>
</comment>
<feature type="coiled-coil region" evidence="12">
    <location>
        <begin position="840"/>
        <end position="895"/>
    </location>
</feature>
<sequence>MSAKATYDSRQVEKKWYAHWMEHDYFRSVPDEREPYTIVIPPPNVTGVLHMGHMLNNTIQDILIRKARLDGKNACWVPGTDHASIATEAKVVRKLREQGIKKSDIGREEFLKHAFAWKEEYGGIILQQLQLLGASCDWSRTRFTMEPKLYAAVIKVFVMLYKRGKLYRAQRMTNWDPEAQTVLSNEEVIHTEENANLYHVRYRMEGTDDTYLTIATSRPETIMADTAVAVHPDDERYKKFHGRKVVVPLVNRVVPVIPDDYVDPEFGTGALKITPAHDPNDYALGEKYGLEVIDTINADGKMNELAQFAVGLSREDARVEIIKLLKESGDLIKIEQYRTKIGRSERTNAVVEPRLTLQWFMKMDETAATALEAVESGEVKFHPDSMVNMYRSWLQEDNVRDWCISRQLWWGQRIPAWYHGDEVYVAETVEEALEEARHHHPGLTIDDLQQDEDVLDTWFSSWLWPMSVFDGFGEDKTELKYYYPTNDLVTGWDIMFFWVARMIMAGYEFSEDLLGKEFVEKHGRQPFRDVYFTGMVRDEKRRKMSKSLGNSPDALELLDTYGADGVRYGMLSSAAAGNDIIFDAPISDGEVLNQSQLCEQGRKFCNKIFNANRLIQNFAVADRTPDPAAELATRWIEARLNATITEVDRLMAEYRLSEAMVTLYRLIWSDFCSWYLEAIKPSDGTLSRTTYDAAIGVFERMMTLLHPFMPFVTEEVWHQLRDRNEGEDCIVSRWPEAGSFDAGLLRDFGRLQDAVSHIRDVRNQRGISHGEALSLAVKRSPESEQLLGADAGAVAFLKKAGVLGSVDLVDTASDNGLPFLLGNDTAYLILNEEVDLAAERAKTEEELNRLRGFLKGVEKKLGNERFVANAPAEVVELERKKQADARAKIASLEKML</sequence>
<evidence type="ECO:0000259" key="15">
    <source>
        <dbReference type="Pfam" id="PF10458"/>
    </source>
</evidence>
<keyword evidence="6 12" id="KW-0067">ATP-binding</keyword>
<dbReference type="InterPro" id="IPR009008">
    <property type="entry name" value="Val/Leu/Ile-tRNA-synth_edit"/>
</dbReference>
<dbReference type="SUPFAM" id="SSF50677">
    <property type="entry name" value="ValRS/IleRS/LeuRS editing domain"/>
    <property type="match status" value="1"/>
</dbReference>
<dbReference type="PANTHER" id="PTHR11946:SF109">
    <property type="entry name" value="VALINE--TRNA LIGASE"/>
    <property type="match status" value="1"/>
</dbReference>
<evidence type="ECO:0000259" key="13">
    <source>
        <dbReference type="Pfam" id="PF00133"/>
    </source>
</evidence>
<keyword evidence="3 12" id="KW-0963">Cytoplasm</keyword>
<dbReference type="Pfam" id="PF08264">
    <property type="entry name" value="Anticodon_1"/>
    <property type="match status" value="1"/>
</dbReference>
<dbReference type="FunFam" id="1.10.287.380:FF:000001">
    <property type="entry name" value="Valine--tRNA ligase"/>
    <property type="match status" value="1"/>
</dbReference>
<dbReference type="GO" id="GO:0002161">
    <property type="term" value="F:aminoacyl-tRNA deacylase activity"/>
    <property type="evidence" value="ECO:0007669"/>
    <property type="project" value="InterPro"/>
</dbReference>
<dbReference type="InterPro" id="IPR009080">
    <property type="entry name" value="tRNAsynth_Ia_anticodon-bd"/>
</dbReference>
<dbReference type="CDD" id="cd00817">
    <property type="entry name" value="ValRS_core"/>
    <property type="match status" value="1"/>
</dbReference>
<dbReference type="Pfam" id="PF10458">
    <property type="entry name" value="Val_tRNA-synt_C"/>
    <property type="match status" value="1"/>
</dbReference>
<protein>
    <recommendedName>
        <fullName evidence="12">Valine--tRNA ligase</fullName>
        <ecNumber evidence="12">6.1.1.9</ecNumber>
    </recommendedName>
    <alternativeName>
        <fullName evidence="12">Valyl-tRNA synthetase</fullName>
        <shortName evidence="12">ValRS</shortName>
    </alternativeName>
</protein>
<dbReference type="InterPro" id="IPR013155">
    <property type="entry name" value="M/V/L/I-tRNA-synth_anticd-bd"/>
</dbReference>
<dbReference type="Gene3D" id="1.10.730.10">
    <property type="entry name" value="Isoleucyl-tRNA Synthetase, Domain 1"/>
    <property type="match status" value="1"/>
</dbReference>
<comment type="catalytic activity">
    <reaction evidence="10 12">
        <text>tRNA(Val) + L-valine + ATP = L-valyl-tRNA(Val) + AMP + diphosphate</text>
        <dbReference type="Rhea" id="RHEA:10704"/>
        <dbReference type="Rhea" id="RHEA-COMP:9672"/>
        <dbReference type="Rhea" id="RHEA-COMP:9708"/>
        <dbReference type="ChEBI" id="CHEBI:30616"/>
        <dbReference type="ChEBI" id="CHEBI:33019"/>
        <dbReference type="ChEBI" id="CHEBI:57762"/>
        <dbReference type="ChEBI" id="CHEBI:78442"/>
        <dbReference type="ChEBI" id="CHEBI:78537"/>
        <dbReference type="ChEBI" id="CHEBI:456215"/>
        <dbReference type="EC" id="6.1.1.9"/>
    </reaction>
</comment>
<evidence type="ECO:0000256" key="6">
    <source>
        <dbReference type="ARBA" id="ARBA00022840"/>
    </source>
</evidence>
<dbReference type="Pfam" id="PF00133">
    <property type="entry name" value="tRNA-synt_1"/>
    <property type="match status" value="1"/>
</dbReference>
<dbReference type="InterPro" id="IPR002303">
    <property type="entry name" value="Valyl-tRNA_ligase"/>
</dbReference>
<keyword evidence="5 12" id="KW-0547">Nucleotide-binding</keyword>
<dbReference type="SUPFAM" id="SSF47323">
    <property type="entry name" value="Anticodon-binding domain of a subclass of class I aminoacyl-tRNA synthetases"/>
    <property type="match status" value="1"/>
</dbReference>
<feature type="domain" description="Methionyl/Valyl/Leucyl/Isoleucyl-tRNA synthetase anticodon-binding" evidence="14">
    <location>
        <begin position="634"/>
        <end position="775"/>
    </location>
</feature>
<dbReference type="Gene3D" id="3.40.50.620">
    <property type="entry name" value="HUPs"/>
    <property type="match status" value="2"/>
</dbReference>
<comment type="domain">
    <text evidence="12">ValRS has two distinct active sites: one for aminoacylation and one for editing. The misactivated threonine is translocated from the active site to the editing site.</text>
</comment>
<reference evidence="16 17" key="1">
    <citation type="submission" date="2017-10" db="EMBL/GenBank/DDBJ databases">
        <title>The draft genome sequence of Lewinella marina KCTC 32374.</title>
        <authorList>
            <person name="Wang K."/>
        </authorList>
    </citation>
    <scope>NUCLEOTIDE SEQUENCE [LARGE SCALE GENOMIC DNA]</scope>
    <source>
        <strain evidence="16 17">MKG-38</strain>
    </source>
</reference>
<dbReference type="Gene3D" id="3.90.740.10">
    <property type="entry name" value="Valyl/Leucyl/Isoleucyl-tRNA synthetase, editing domain"/>
    <property type="match status" value="1"/>
</dbReference>
<dbReference type="OrthoDB" id="9810365at2"/>
<comment type="subunit">
    <text evidence="2 12">Monomer.</text>
</comment>
<comment type="subcellular location">
    <subcellularLocation>
        <location evidence="1 12">Cytoplasm</location>
    </subcellularLocation>
</comment>
<accession>A0A2G0CIL8</accession>
<dbReference type="PANTHER" id="PTHR11946">
    <property type="entry name" value="VALYL-TRNA SYNTHETASES"/>
    <property type="match status" value="1"/>
</dbReference>
<evidence type="ECO:0000256" key="1">
    <source>
        <dbReference type="ARBA" id="ARBA00004496"/>
    </source>
</evidence>
<dbReference type="SUPFAM" id="SSF46589">
    <property type="entry name" value="tRNA-binding arm"/>
    <property type="match status" value="1"/>
</dbReference>
<feature type="short sequence motif" description="'KMSKS' region" evidence="12">
    <location>
        <begin position="543"/>
        <end position="547"/>
    </location>
</feature>
<dbReference type="GO" id="GO:0006438">
    <property type="term" value="P:valyl-tRNA aminoacylation"/>
    <property type="evidence" value="ECO:0007669"/>
    <property type="project" value="UniProtKB-UniRule"/>
</dbReference>
<dbReference type="InterPro" id="IPR019499">
    <property type="entry name" value="Val-tRNA_synth_tRNA-bd"/>
</dbReference>
<evidence type="ECO:0000256" key="3">
    <source>
        <dbReference type="ARBA" id="ARBA00022490"/>
    </source>
</evidence>
<comment type="similarity">
    <text evidence="11 12">Belongs to the class-I aminoacyl-tRNA synthetase family. ValS type 1 subfamily.</text>
</comment>
<feature type="short sequence motif" description="'HIGH' region" evidence="12">
    <location>
        <begin position="43"/>
        <end position="53"/>
    </location>
</feature>
<feature type="domain" description="Aminoacyl-tRNA synthetase class Ia" evidence="13">
    <location>
        <begin position="15"/>
        <end position="580"/>
    </location>
</feature>
<dbReference type="GO" id="GO:0005524">
    <property type="term" value="F:ATP binding"/>
    <property type="evidence" value="ECO:0007669"/>
    <property type="project" value="UniProtKB-UniRule"/>
</dbReference>
<dbReference type="Gene3D" id="1.10.287.380">
    <property type="entry name" value="Valyl-tRNA synthetase, C-terminal domain"/>
    <property type="match status" value="1"/>
</dbReference>
<evidence type="ECO:0000256" key="9">
    <source>
        <dbReference type="ARBA" id="ARBA00023146"/>
    </source>
</evidence>
<evidence type="ECO:0000256" key="8">
    <source>
        <dbReference type="ARBA" id="ARBA00023054"/>
    </source>
</evidence>
<evidence type="ECO:0000259" key="14">
    <source>
        <dbReference type="Pfam" id="PF08264"/>
    </source>
</evidence>
<dbReference type="PRINTS" id="PR00986">
    <property type="entry name" value="TRNASYNTHVAL"/>
</dbReference>
<dbReference type="NCBIfam" id="TIGR00422">
    <property type="entry name" value="valS"/>
    <property type="match status" value="1"/>
</dbReference>
<evidence type="ECO:0000313" key="17">
    <source>
        <dbReference type="Proteomes" id="UP000226437"/>
    </source>
</evidence>
<dbReference type="RefSeq" id="WP_099104801.1">
    <property type="nucleotide sequence ID" value="NZ_JAATJF010000001.1"/>
</dbReference>
<dbReference type="EMBL" id="PDLO01000001">
    <property type="protein sequence ID" value="PHK99822.1"/>
    <property type="molecule type" value="Genomic_DNA"/>
</dbReference>
<evidence type="ECO:0000256" key="12">
    <source>
        <dbReference type="HAMAP-Rule" id="MF_02004"/>
    </source>
</evidence>
<dbReference type="GO" id="GO:0005829">
    <property type="term" value="C:cytosol"/>
    <property type="evidence" value="ECO:0007669"/>
    <property type="project" value="TreeGrafter"/>
</dbReference>
<dbReference type="GO" id="GO:0004832">
    <property type="term" value="F:valine-tRNA ligase activity"/>
    <property type="evidence" value="ECO:0007669"/>
    <property type="project" value="UniProtKB-UniRule"/>
</dbReference>
<dbReference type="HAMAP" id="MF_02004">
    <property type="entry name" value="Val_tRNA_synth_type1"/>
    <property type="match status" value="1"/>
</dbReference>
<keyword evidence="9 12" id="KW-0030">Aminoacyl-tRNA synthetase</keyword>
<name>A0A2G0CIL8_9BACT</name>
<dbReference type="InterPro" id="IPR001412">
    <property type="entry name" value="aa-tRNA-synth_I_CS"/>
</dbReference>
<keyword evidence="7 12" id="KW-0648">Protein biosynthesis</keyword>
<proteinExistence type="inferred from homology"/>
<dbReference type="AlphaFoldDB" id="A0A2G0CIL8"/>
<evidence type="ECO:0000256" key="2">
    <source>
        <dbReference type="ARBA" id="ARBA00011245"/>
    </source>
</evidence>
<evidence type="ECO:0000256" key="11">
    <source>
        <dbReference type="ARBA" id="ARBA00060830"/>
    </source>
</evidence>
<dbReference type="InterPro" id="IPR002300">
    <property type="entry name" value="aa-tRNA-synth_Ia"/>
</dbReference>
<feature type="binding site" evidence="12">
    <location>
        <position position="546"/>
    </location>
    <ligand>
        <name>ATP</name>
        <dbReference type="ChEBI" id="CHEBI:30616"/>
    </ligand>
</feature>
<dbReference type="InterPro" id="IPR014729">
    <property type="entry name" value="Rossmann-like_a/b/a_fold"/>
</dbReference>
<keyword evidence="8 12" id="KW-0175">Coiled coil</keyword>
<dbReference type="InterPro" id="IPR037118">
    <property type="entry name" value="Val-tRNA_synth_C_sf"/>
</dbReference>
<comment type="caution">
    <text evidence="16">The sequence shown here is derived from an EMBL/GenBank/DDBJ whole genome shotgun (WGS) entry which is preliminary data.</text>
</comment>
<evidence type="ECO:0000256" key="7">
    <source>
        <dbReference type="ARBA" id="ARBA00022917"/>
    </source>
</evidence>
<dbReference type="EC" id="6.1.1.9" evidence="12"/>
<dbReference type="InterPro" id="IPR033705">
    <property type="entry name" value="Anticodon_Ia_Val"/>
</dbReference>
<dbReference type="SUPFAM" id="SSF52374">
    <property type="entry name" value="Nucleotidylyl transferase"/>
    <property type="match status" value="1"/>
</dbReference>
<evidence type="ECO:0000256" key="10">
    <source>
        <dbReference type="ARBA" id="ARBA00047552"/>
    </source>
</evidence>
<keyword evidence="17" id="KW-1185">Reference proteome</keyword>
<evidence type="ECO:0000256" key="5">
    <source>
        <dbReference type="ARBA" id="ARBA00022741"/>
    </source>
</evidence>
<organism evidence="16 17">
    <name type="scientific">Neolewinella marina</name>
    <dbReference type="NCBI Taxonomy" id="438751"/>
    <lineage>
        <taxon>Bacteria</taxon>
        <taxon>Pseudomonadati</taxon>
        <taxon>Bacteroidota</taxon>
        <taxon>Saprospiria</taxon>
        <taxon>Saprospirales</taxon>
        <taxon>Lewinellaceae</taxon>
        <taxon>Neolewinella</taxon>
    </lineage>
</organism>